<dbReference type="Pfam" id="PF13966">
    <property type="entry name" value="zf-RVT"/>
    <property type="match status" value="1"/>
</dbReference>
<keyword evidence="3" id="KW-1185">Reference proteome</keyword>
<dbReference type="PANTHER" id="PTHR47723">
    <property type="entry name" value="OS05G0353850 PROTEIN"/>
    <property type="match status" value="1"/>
</dbReference>
<sequence length="532" mass="60381">MRGLGIGKMLIKNKSLLAKWIWRYGTEEQALWRRVIRARYGSLDTDLLWDWKCNHDASQFAKTVASLFEEGTTSNRVLTDGLKVVIGDGSKANFWDITNVDSIKLKMACPRIYALAVRKTRVVQDFGGWHDSQWEWKVALRRPLFDWEKTQGCVFRSLLDSITVTRLIPDTLAWTYRLDGKFTIGSFRLCMEDQNTDSSLDHNLVWQGCCPPKVEIFMWNVLRGRVLVCQVLRKFGIASASSTACPLCHGEEETIDHLFLSCPWSWNLWTKCMNWWEVVSCHNKTMKSWFQGWDGLCSSNKFRRAWDTLFFAISWTIWEARNHTIFRSGAVSVPQAVDTVKFRVVWWYKYHGVGSKLQISTMLLNIKESCTDSKPMKRRDANVWIPPIGLGLKFNVDGSAKGNPGSAGIGGVLRDNLGKVLGLFSENVGVLDSISTELLAIHRAVSLCADITSLIVKEIDIISDSKVAVSWINSEGLGSLKHIKLIYEIRSLLNNLHNARVLFNSRASNSFADSLAKKGSAMEKDCLIWEVH</sequence>
<organism evidence="2 3">
    <name type="scientific">Dipteronia sinensis</name>
    <dbReference type="NCBI Taxonomy" id="43782"/>
    <lineage>
        <taxon>Eukaryota</taxon>
        <taxon>Viridiplantae</taxon>
        <taxon>Streptophyta</taxon>
        <taxon>Embryophyta</taxon>
        <taxon>Tracheophyta</taxon>
        <taxon>Spermatophyta</taxon>
        <taxon>Magnoliopsida</taxon>
        <taxon>eudicotyledons</taxon>
        <taxon>Gunneridae</taxon>
        <taxon>Pentapetalae</taxon>
        <taxon>rosids</taxon>
        <taxon>malvids</taxon>
        <taxon>Sapindales</taxon>
        <taxon>Sapindaceae</taxon>
        <taxon>Hippocastanoideae</taxon>
        <taxon>Acereae</taxon>
        <taxon>Dipteronia</taxon>
    </lineage>
</organism>
<evidence type="ECO:0000313" key="2">
    <source>
        <dbReference type="EMBL" id="KAK3222181.1"/>
    </source>
</evidence>
<dbReference type="AlphaFoldDB" id="A0AAE0AQ62"/>
<dbReference type="InterPro" id="IPR002156">
    <property type="entry name" value="RNaseH_domain"/>
</dbReference>
<dbReference type="Pfam" id="PF13456">
    <property type="entry name" value="RVT_3"/>
    <property type="match status" value="1"/>
</dbReference>
<dbReference type="Proteomes" id="UP001281410">
    <property type="component" value="Unassembled WGS sequence"/>
</dbReference>
<dbReference type="EMBL" id="JANJYJ010000003">
    <property type="protein sequence ID" value="KAK3222181.1"/>
    <property type="molecule type" value="Genomic_DNA"/>
</dbReference>
<dbReference type="PANTHER" id="PTHR47723:SF22">
    <property type="entry name" value="RNASE H TYPE-1 DOMAIN-CONTAINING PROTEIN"/>
    <property type="match status" value="1"/>
</dbReference>
<accession>A0AAE0AQ62</accession>
<dbReference type="PROSITE" id="PS50879">
    <property type="entry name" value="RNASE_H_1"/>
    <property type="match status" value="1"/>
</dbReference>
<comment type="caution">
    <text evidence="2">The sequence shown here is derived from an EMBL/GenBank/DDBJ whole genome shotgun (WGS) entry which is preliminary data.</text>
</comment>
<feature type="domain" description="RNase H type-1" evidence="1">
    <location>
        <begin position="388"/>
        <end position="521"/>
    </location>
</feature>
<dbReference type="InterPro" id="IPR053151">
    <property type="entry name" value="RNase_H-like"/>
</dbReference>
<dbReference type="Gene3D" id="3.30.420.10">
    <property type="entry name" value="Ribonuclease H-like superfamily/Ribonuclease H"/>
    <property type="match status" value="1"/>
</dbReference>
<protein>
    <recommendedName>
        <fullName evidence="1">RNase H type-1 domain-containing protein</fullName>
    </recommendedName>
</protein>
<dbReference type="GO" id="GO:0004523">
    <property type="term" value="F:RNA-DNA hybrid ribonuclease activity"/>
    <property type="evidence" value="ECO:0007669"/>
    <property type="project" value="InterPro"/>
</dbReference>
<dbReference type="GO" id="GO:0003676">
    <property type="term" value="F:nucleic acid binding"/>
    <property type="evidence" value="ECO:0007669"/>
    <property type="project" value="InterPro"/>
</dbReference>
<dbReference type="InterPro" id="IPR012337">
    <property type="entry name" value="RNaseH-like_sf"/>
</dbReference>
<gene>
    <name evidence="2" type="ORF">Dsin_009206</name>
</gene>
<dbReference type="InterPro" id="IPR044730">
    <property type="entry name" value="RNase_H-like_dom_plant"/>
</dbReference>
<dbReference type="CDD" id="cd06222">
    <property type="entry name" value="RNase_H_like"/>
    <property type="match status" value="1"/>
</dbReference>
<dbReference type="SUPFAM" id="SSF53098">
    <property type="entry name" value="Ribonuclease H-like"/>
    <property type="match status" value="1"/>
</dbReference>
<name>A0AAE0AQ62_9ROSI</name>
<evidence type="ECO:0000259" key="1">
    <source>
        <dbReference type="PROSITE" id="PS50879"/>
    </source>
</evidence>
<evidence type="ECO:0000313" key="3">
    <source>
        <dbReference type="Proteomes" id="UP001281410"/>
    </source>
</evidence>
<dbReference type="InterPro" id="IPR036397">
    <property type="entry name" value="RNaseH_sf"/>
</dbReference>
<reference evidence="2" key="1">
    <citation type="journal article" date="2023" name="Plant J.">
        <title>Genome sequences and population genomics provide insights into the demographic history, inbreeding, and mutation load of two 'living fossil' tree species of Dipteronia.</title>
        <authorList>
            <person name="Feng Y."/>
            <person name="Comes H.P."/>
            <person name="Chen J."/>
            <person name="Zhu S."/>
            <person name="Lu R."/>
            <person name="Zhang X."/>
            <person name="Li P."/>
            <person name="Qiu J."/>
            <person name="Olsen K.M."/>
            <person name="Qiu Y."/>
        </authorList>
    </citation>
    <scope>NUCLEOTIDE SEQUENCE</scope>
    <source>
        <strain evidence="2">NBL</strain>
    </source>
</reference>
<dbReference type="InterPro" id="IPR026960">
    <property type="entry name" value="RVT-Znf"/>
</dbReference>
<proteinExistence type="predicted"/>